<dbReference type="GO" id="GO:0006559">
    <property type="term" value="P:L-phenylalanine catabolic process"/>
    <property type="evidence" value="ECO:0007669"/>
    <property type="project" value="TreeGrafter"/>
</dbReference>
<evidence type="ECO:0000313" key="3">
    <source>
        <dbReference type="Proteomes" id="UP000708805"/>
    </source>
</evidence>
<evidence type="ECO:0000313" key="2">
    <source>
        <dbReference type="EMBL" id="MBS9340414.1"/>
    </source>
</evidence>
<organism evidence="2 3">
    <name type="scientific">Neisseria elongata subsp. nitroreducens</name>
    <dbReference type="NCBI Taxonomy" id="90367"/>
    <lineage>
        <taxon>Bacteria</taxon>
        <taxon>Pseudomonadati</taxon>
        <taxon>Pseudomonadota</taxon>
        <taxon>Betaproteobacteria</taxon>
        <taxon>Neisseriales</taxon>
        <taxon>Neisseriaceae</taxon>
        <taxon>Neisseria</taxon>
    </lineage>
</organism>
<dbReference type="InterPro" id="IPR040079">
    <property type="entry name" value="Glutathione_S-Trfase"/>
</dbReference>
<name>A0A9X1CYY6_NEIEL</name>
<comment type="caution">
    <text evidence="2">The sequence shown here is derived from an EMBL/GenBank/DDBJ whole genome shotgun (WGS) entry which is preliminary data.</text>
</comment>
<dbReference type="GO" id="GO:0016034">
    <property type="term" value="F:maleylacetoacetate isomerase activity"/>
    <property type="evidence" value="ECO:0007669"/>
    <property type="project" value="TreeGrafter"/>
</dbReference>
<dbReference type="SUPFAM" id="SSF52833">
    <property type="entry name" value="Thioredoxin-like"/>
    <property type="match status" value="1"/>
</dbReference>
<dbReference type="GO" id="GO:0006749">
    <property type="term" value="P:glutathione metabolic process"/>
    <property type="evidence" value="ECO:0007669"/>
    <property type="project" value="TreeGrafter"/>
</dbReference>
<dbReference type="Gene3D" id="1.20.1050.10">
    <property type="match status" value="1"/>
</dbReference>
<protein>
    <submittedName>
        <fullName evidence="2">Glutathione S-transferase</fullName>
    </submittedName>
</protein>
<dbReference type="PROSITE" id="PS50404">
    <property type="entry name" value="GST_NTER"/>
    <property type="match status" value="1"/>
</dbReference>
<dbReference type="PANTHER" id="PTHR42673">
    <property type="entry name" value="MALEYLACETOACETATE ISOMERASE"/>
    <property type="match status" value="1"/>
</dbReference>
<dbReference type="GO" id="GO:0004364">
    <property type="term" value="F:glutathione transferase activity"/>
    <property type="evidence" value="ECO:0007669"/>
    <property type="project" value="TreeGrafter"/>
</dbReference>
<dbReference type="Pfam" id="PF02798">
    <property type="entry name" value="GST_N"/>
    <property type="match status" value="1"/>
</dbReference>
<dbReference type="InterPro" id="IPR036282">
    <property type="entry name" value="Glutathione-S-Trfase_C_sf"/>
</dbReference>
<proteinExistence type="predicted"/>
<dbReference type="PANTHER" id="PTHR42673:SF4">
    <property type="entry name" value="MALEYLACETOACETATE ISOMERASE"/>
    <property type="match status" value="1"/>
</dbReference>
<dbReference type="Gene3D" id="3.40.30.10">
    <property type="entry name" value="Glutaredoxin"/>
    <property type="match status" value="1"/>
</dbReference>
<dbReference type="Proteomes" id="UP000708805">
    <property type="component" value="Unassembled WGS sequence"/>
</dbReference>
<accession>A0A9X1CYY6</accession>
<dbReference type="EMBL" id="JAGJWT010000004">
    <property type="protein sequence ID" value="MBS9340414.1"/>
    <property type="molecule type" value="Genomic_DNA"/>
</dbReference>
<dbReference type="InterPro" id="IPR036249">
    <property type="entry name" value="Thioredoxin-like_sf"/>
</dbReference>
<sequence>MMILHIGDKKISSWSMRAWLALKAAGAVFEEREHVFLDDREEQRRQWGKFSPTAQVPVLIDGETCVWDSLAICLYLDERFPEVWADDAAARAWSYSAAAEMHAGFTVLRSRCPFHTDKAETVSPDGALSAELSRLDTLWQEGLHRFGGGFLAGGRFTAVDAFYAPVVLRLHCYGLTEKMSAQAQAYIGRILADGYVREWCGK</sequence>
<dbReference type="CDD" id="cd03043">
    <property type="entry name" value="GST_N_1"/>
    <property type="match status" value="1"/>
</dbReference>
<dbReference type="SFLD" id="SFLDS00019">
    <property type="entry name" value="Glutathione_Transferase_(cytos"/>
    <property type="match status" value="1"/>
</dbReference>
<gene>
    <name evidence="2" type="ORF">J8641_06215</name>
</gene>
<reference evidence="2" key="1">
    <citation type="submission" date="2021-04" db="EMBL/GenBank/DDBJ databases">
        <title>Genomic characterization of endocarditis-associated Neisseria elongata subsp. nitroreducens.</title>
        <authorList>
            <person name="Schorner M."/>
            <person name="Passarelli-Araujo H."/>
            <person name="Scheffer M."/>
            <person name="Barazzetti F."/>
            <person name="Martins J."/>
            <person name="Machado H."/>
            <person name="Palmeiro J."/>
            <person name="Bazzo M."/>
        </authorList>
    </citation>
    <scope>NUCLEOTIDE SEQUENCE</scope>
    <source>
        <strain evidence="2">Nel_M001</strain>
    </source>
</reference>
<dbReference type="AlphaFoldDB" id="A0A9X1CYY6"/>
<evidence type="ECO:0000259" key="1">
    <source>
        <dbReference type="PROSITE" id="PS50404"/>
    </source>
</evidence>
<dbReference type="InterPro" id="IPR004045">
    <property type="entry name" value="Glutathione_S-Trfase_N"/>
</dbReference>
<feature type="domain" description="GST N-terminal" evidence="1">
    <location>
        <begin position="2"/>
        <end position="84"/>
    </location>
</feature>
<dbReference type="SUPFAM" id="SSF47616">
    <property type="entry name" value="GST C-terminal domain-like"/>
    <property type="match status" value="1"/>
</dbReference>
<dbReference type="SFLD" id="SFLDG00358">
    <property type="entry name" value="Main_(cytGST)"/>
    <property type="match status" value="1"/>
</dbReference>